<reference evidence="14" key="1">
    <citation type="submission" date="2020-06" db="EMBL/GenBank/DDBJ databases">
        <authorList>
            <person name="Li T."/>
            <person name="Hu X."/>
            <person name="Zhang T."/>
            <person name="Song X."/>
            <person name="Zhang H."/>
            <person name="Dai N."/>
            <person name="Sheng W."/>
            <person name="Hou X."/>
            <person name="Wei L."/>
        </authorList>
    </citation>
    <scope>NUCLEOTIDE SEQUENCE</scope>
    <source>
        <strain evidence="14">3651</strain>
        <tissue evidence="14">Leaf</tissue>
    </source>
</reference>
<keyword evidence="4 11" id="KW-0732">Signal</keyword>
<reference evidence="14" key="2">
    <citation type="journal article" date="2024" name="Plant">
        <title>Genomic evolution and insights into agronomic trait innovations of Sesamum species.</title>
        <authorList>
            <person name="Miao H."/>
            <person name="Wang L."/>
            <person name="Qu L."/>
            <person name="Liu H."/>
            <person name="Sun Y."/>
            <person name="Le M."/>
            <person name="Wang Q."/>
            <person name="Wei S."/>
            <person name="Zheng Y."/>
            <person name="Lin W."/>
            <person name="Duan Y."/>
            <person name="Cao H."/>
            <person name="Xiong S."/>
            <person name="Wang X."/>
            <person name="Wei L."/>
            <person name="Li C."/>
            <person name="Ma Q."/>
            <person name="Ju M."/>
            <person name="Zhao R."/>
            <person name="Li G."/>
            <person name="Mu C."/>
            <person name="Tian Q."/>
            <person name="Mei H."/>
            <person name="Zhang T."/>
            <person name="Gao T."/>
            <person name="Zhang H."/>
        </authorList>
    </citation>
    <scope>NUCLEOTIDE SEQUENCE</scope>
    <source>
        <strain evidence="14">3651</strain>
    </source>
</reference>
<organism evidence="14 15">
    <name type="scientific">Sesamum alatum</name>
    <dbReference type="NCBI Taxonomy" id="300844"/>
    <lineage>
        <taxon>Eukaryota</taxon>
        <taxon>Viridiplantae</taxon>
        <taxon>Streptophyta</taxon>
        <taxon>Embryophyta</taxon>
        <taxon>Tracheophyta</taxon>
        <taxon>Spermatophyta</taxon>
        <taxon>Magnoliopsida</taxon>
        <taxon>eudicotyledons</taxon>
        <taxon>Gunneridae</taxon>
        <taxon>Pentapetalae</taxon>
        <taxon>asterids</taxon>
        <taxon>lamiids</taxon>
        <taxon>Lamiales</taxon>
        <taxon>Pedaliaceae</taxon>
        <taxon>Sesamum</taxon>
    </lineage>
</organism>
<evidence type="ECO:0000256" key="8">
    <source>
        <dbReference type="ARBA" id="ARBA00023136"/>
    </source>
</evidence>
<dbReference type="AlphaFoldDB" id="A0AAE1Y9N0"/>
<sequence>MINKLQLTSFVFFNLVIVSVLAQNLPSCDTTSSLDYVCGGNKPQQQCKTYALLRANARYSSLSNLSSSLGISRSELAEANAFSGDTEVLSSEQPVLIPIDCECSSGGIFGAQVRKTTVAGESFYEISESLEGLTTCKAIREKNPSIPPWNLGERISVSVPLKCACPASDDLSKFLLSYPVREGDKLSELAVKFNVSQESIVSANSRYSRAGVFKPDNSLLPLSTLLIPLQAKPVLGFSAKSQEPNLGYPAASIKVRGSHKRRKPKMWMIGVYIAIGIVGLVACLAIGAAFFFIHCKRKKEDPIKNGDAELQQLSLSIRTTSDKKVSFEGSQYNFDDPITATTTPHKMRDENYTFEELQKATEDFSLSNLIEGSVYHGRLKGKNLAIKRVPSDVISKIDYEILQERIHRHPNTIRLLGTCLTDGPDSYIVLEYAKNGSLKDWIHGGLAIKSHFIASCNCFLTWNQRVKICLDVATALQYMHHIMNPSYVHRNIKSRNIFLDEEFSAKVGNFGMTNCSGQAEAEDQESYQVAWNKGYLAPEYLSEGIISPSMDVFAYGVVLLEVLSGKPPITRDEDREDGSLIKLSDEIKQILQSEDAEELREWIDGALGENYSFDGAVMVANLARSCVEDDPSSRPNAGEIVEKLLRLVEELGEGDELNVCESSCKPLVKAAAMEM</sequence>
<comment type="subcellular location">
    <subcellularLocation>
        <location evidence="1">Cell membrane</location>
        <topology evidence="1">Single-pass membrane protein</topology>
    </subcellularLocation>
</comment>
<feature type="transmembrane region" description="Helical" evidence="10">
    <location>
        <begin position="266"/>
        <end position="293"/>
    </location>
</feature>
<dbReference type="PROSITE" id="PS51782">
    <property type="entry name" value="LYSM"/>
    <property type="match status" value="1"/>
</dbReference>
<dbReference type="Pfam" id="PF23446">
    <property type="entry name" value="LysM1_NFP_LYK"/>
    <property type="match status" value="1"/>
</dbReference>
<evidence type="ECO:0000256" key="3">
    <source>
        <dbReference type="ARBA" id="ARBA00022692"/>
    </source>
</evidence>
<dbReference type="InterPro" id="IPR018392">
    <property type="entry name" value="LysM"/>
</dbReference>
<evidence type="ECO:0000259" key="12">
    <source>
        <dbReference type="PROSITE" id="PS50011"/>
    </source>
</evidence>
<dbReference type="Proteomes" id="UP001293254">
    <property type="component" value="Unassembled WGS sequence"/>
</dbReference>
<comment type="caution">
    <text evidence="14">The sequence shown here is derived from an EMBL/GenBank/DDBJ whole genome shotgun (WGS) entry which is preliminary data.</text>
</comment>
<keyword evidence="5" id="KW-0547">Nucleotide-binding</keyword>
<evidence type="ECO:0000313" key="15">
    <source>
        <dbReference type="Proteomes" id="UP001293254"/>
    </source>
</evidence>
<dbReference type="PANTHER" id="PTHR45927">
    <property type="entry name" value="LYSM-DOMAIN RECEPTOR-LIKE KINASE-RELATED"/>
    <property type="match status" value="1"/>
</dbReference>
<evidence type="ECO:0000313" key="14">
    <source>
        <dbReference type="EMBL" id="KAK4426067.1"/>
    </source>
</evidence>
<evidence type="ECO:0000256" key="2">
    <source>
        <dbReference type="ARBA" id="ARBA00022475"/>
    </source>
</evidence>
<feature type="domain" description="Protein kinase" evidence="12">
    <location>
        <begin position="360"/>
        <end position="647"/>
    </location>
</feature>
<evidence type="ECO:0000256" key="1">
    <source>
        <dbReference type="ARBA" id="ARBA00004162"/>
    </source>
</evidence>
<evidence type="ECO:0000256" key="4">
    <source>
        <dbReference type="ARBA" id="ARBA00022729"/>
    </source>
</evidence>
<gene>
    <name evidence="14" type="ORF">Salat_1375200</name>
</gene>
<dbReference type="Pfam" id="PF23472">
    <property type="entry name" value="LysM2_CERK1_LYK3_4_5"/>
    <property type="match status" value="1"/>
</dbReference>
<dbReference type="InterPro" id="IPR056562">
    <property type="entry name" value="LysM2_CERK1_LYK3_4_5"/>
</dbReference>
<keyword evidence="7 10" id="KW-1133">Transmembrane helix</keyword>
<evidence type="ECO:0000256" key="5">
    <source>
        <dbReference type="ARBA" id="ARBA00022741"/>
    </source>
</evidence>
<dbReference type="FunFam" id="1.10.510.10:FF:000468">
    <property type="entry name" value="PTI1-like tyrosine-protein kinase 3"/>
    <property type="match status" value="1"/>
</dbReference>
<evidence type="ECO:0000256" key="9">
    <source>
        <dbReference type="ARBA" id="ARBA00023157"/>
    </source>
</evidence>
<dbReference type="GO" id="GO:0051707">
    <property type="term" value="P:response to other organism"/>
    <property type="evidence" value="ECO:0007669"/>
    <property type="project" value="UniProtKB-ARBA"/>
</dbReference>
<dbReference type="InterPro" id="IPR052611">
    <property type="entry name" value="Plant_RLK_LysM"/>
</dbReference>
<dbReference type="Pfam" id="PF23473">
    <property type="entry name" value="LysM3_LYK4_5"/>
    <property type="match status" value="1"/>
</dbReference>
<keyword evidence="2" id="KW-1003">Cell membrane</keyword>
<dbReference type="PROSITE" id="PS50011">
    <property type="entry name" value="PROTEIN_KINASE_DOM"/>
    <property type="match status" value="1"/>
</dbReference>
<dbReference type="Gene3D" id="3.30.200.20">
    <property type="entry name" value="Phosphorylase Kinase, domain 1"/>
    <property type="match status" value="1"/>
</dbReference>
<keyword evidence="9" id="KW-1015">Disulfide bond</keyword>
<dbReference type="GO" id="GO:0004672">
    <property type="term" value="F:protein kinase activity"/>
    <property type="evidence" value="ECO:0007669"/>
    <property type="project" value="InterPro"/>
</dbReference>
<dbReference type="Pfam" id="PF00069">
    <property type="entry name" value="Pkinase"/>
    <property type="match status" value="1"/>
</dbReference>
<dbReference type="Gene3D" id="1.10.510.10">
    <property type="entry name" value="Transferase(Phosphotransferase) domain 1"/>
    <property type="match status" value="1"/>
</dbReference>
<dbReference type="InterPro" id="IPR036779">
    <property type="entry name" value="LysM_dom_sf"/>
</dbReference>
<feature type="domain" description="LysM" evidence="13">
    <location>
        <begin position="176"/>
        <end position="227"/>
    </location>
</feature>
<dbReference type="InterPro" id="IPR011009">
    <property type="entry name" value="Kinase-like_dom_sf"/>
</dbReference>
<evidence type="ECO:0000256" key="10">
    <source>
        <dbReference type="SAM" id="Phobius"/>
    </source>
</evidence>
<feature type="chain" id="PRO_5042226064" evidence="11">
    <location>
        <begin position="23"/>
        <end position="675"/>
    </location>
</feature>
<proteinExistence type="predicted"/>
<evidence type="ECO:0000256" key="6">
    <source>
        <dbReference type="ARBA" id="ARBA00022840"/>
    </source>
</evidence>
<accession>A0AAE1Y9N0</accession>
<feature type="signal peptide" evidence="11">
    <location>
        <begin position="1"/>
        <end position="22"/>
    </location>
</feature>
<dbReference type="GO" id="GO:0005886">
    <property type="term" value="C:plasma membrane"/>
    <property type="evidence" value="ECO:0007669"/>
    <property type="project" value="UniProtKB-SubCell"/>
</dbReference>
<keyword evidence="8 10" id="KW-0472">Membrane</keyword>
<keyword evidence="6" id="KW-0067">ATP-binding</keyword>
<name>A0AAE1Y9N0_9LAMI</name>
<dbReference type="GO" id="GO:0005524">
    <property type="term" value="F:ATP binding"/>
    <property type="evidence" value="ECO:0007669"/>
    <property type="project" value="UniProtKB-KW"/>
</dbReference>
<keyword evidence="3 10" id="KW-0812">Transmembrane</keyword>
<dbReference type="PANTHER" id="PTHR45927:SF13">
    <property type="entry name" value="PROTEIN LYK2"/>
    <property type="match status" value="1"/>
</dbReference>
<evidence type="ECO:0000259" key="13">
    <source>
        <dbReference type="PROSITE" id="PS51782"/>
    </source>
</evidence>
<dbReference type="InterPro" id="IPR056561">
    <property type="entry name" value="NFP_LYK_LysM1"/>
</dbReference>
<evidence type="ECO:0000256" key="7">
    <source>
        <dbReference type="ARBA" id="ARBA00022989"/>
    </source>
</evidence>
<evidence type="ECO:0000256" key="11">
    <source>
        <dbReference type="SAM" id="SignalP"/>
    </source>
</evidence>
<dbReference type="EMBL" id="JACGWO010000005">
    <property type="protein sequence ID" value="KAK4426067.1"/>
    <property type="molecule type" value="Genomic_DNA"/>
</dbReference>
<dbReference type="InterPro" id="IPR056563">
    <property type="entry name" value="LysM3_LYK4_5"/>
</dbReference>
<protein>
    <submittedName>
        <fullName evidence="14">Protein LYK2</fullName>
    </submittedName>
</protein>
<dbReference type="SUPFAM" id="SSF56112">
    <property type="entry name" value="Protein kinase-like (PK-like)"/>
    <property type="match status" value="1"/>
</dbReference>
<keyword evidence="15" id="KW-1185">Reference proteome</keyword>
<dbReference type="InterPro" id="IPR000719">
    <property type="entry name" value="Prot_kinase_dom"/>
</dbReference>
<dbReference type="Gene3D" id="3.10.350.10">
    <property type="entry name" value="LysM domain"/>
    <property type="match status" value="1"/>
</dbReference>